<evidence type="ECO:0000256" key="1">
    <source>
        <dbReference type="ARBA" id="ARBA00022448"/>
    </source>
</evidence>
<protein>
    <submittedName>
        <fullName evidence="5">Amino acid/amide ABC transporter ATP-binding protein 1, HAAT family</fullName>
    </submittedName>
</protein>
<dbReference type="CDD" id="cd03219">
    <property type="entry name" value="ABC_Mj1267_LivG_branched"/>
    <property type="match status" value="1"/>
</dbReference>
<keyword evidence="3 5" id="KW-0067">ATP-binding</keyword>
<dbReference type="STRING" id="1082479.SAMN05216241_103188"/>
<organism evidence="5 6">
    <name type="scientific">Limimonas halophila</name>
    <dbReference type="NCBI Taxonomy" id="1082479"/>
    <lineage>
        <taxon>Bacteria</taxon>
        <taxon>Pseudomonadati</taxon>
        <taxon>Pseudomonadota</taxon>
        <taxon>Alphaproteobacteria</taxon>
        <taxon>Rhodospirillales</taxon>
        <taxon>Rhodovibrionaceae</taxon>
        <taxon>Limimonas</taxon>
    </lineage>
</organism>
<dbReference type="PROSITE" id="PS00211">
    <property type="entry name" value="ABC_TRANSPORTER_1"/>
    <property type="match status" value="1"/>
</dbReference>
<dbReference type="Gene3D" id="3.40.50.300">
    <property type="entry name" value="P-loop containing nucleotide triphosphate hydrolases"/>
    <property type="match status" value="1"/>
</dbReference>
<feature type="domain" description="ABC transporter" evidence="4">
    <location>
        <begin position="9"/>
        <end position="252"/>
    </location>
</feature>
<keyword evidence="6" id="KW-1185">Reference proteome</keyword>
<keyword evidence="1" id="KW-0813">Transport</keyword>
<keyword evidence="2" id="KW-0547">Nucleotide-binding</keyword>
<dbReference type="InterPro" id="IPR051120">
    <property type="entry name" value="ABC_AA/LPS_Transport"/>
</dbReference>
<dbReference type="PROSITE" id="PS50893">
    <property type="entry name" value="ABC_TRANSPORTER_2"/>
    <property type="match status" value="1"/>
</dbReference>
<dbReference type="InterPro" id="IPR017871">
    <property type="entry name" value="ABC_transporter-like_CS"/>
</dbReference>
<dbReference type="Pfam" id="PF00005">
    <property type="entry name" value="ABC_tran"/>
    <property type="match status" value="1"/>
</dbReference>
<dbReference type="GO" id="GO:0016887">
    <property type="term" value="F:ATP hydrolysis activity"/>
    <property type="evidence" value="ECO:0007669"/>
    <property type="project" value="InterPro"/>
</dbReference>
<proteinExistence type="predicted"/>
<dbReference type="Proteomes" id="UP000199415">
    <property type="component" value="Unassembled WGS sequence"/>
</dbReference>
<evidence type="ECO:0000256" key="3">
    <source>
        <dbReference type="ARBA" id="ARBA00022840"/>
    </source>
</evidence>
<dbReference type="AlphaFoldDB" id="A0A1G7Q227"/>
<dbReference type="InterPro" id="IPR027417">
    <property type="entry name" value="P-loop_NTPase"/>
</dbReference>
<dbReference type="SUPFAM" id="SSF52540">
    <property type="entry name" value="P-loop containing nucleoside triphosphate hydrolases"/>
    <property type="match status" value="1"/>
</dbReference>
<evidence type="ECO:0000313" key="6">
    <source>
        <dbReference type="Proteomes" id="UP000199415"/>
    </source>
</evidence>
<dbReference type="FunFam" id="3.40.50.300:FF:000421">
    <property type="entry name" value="Branched-chain amino acid ABC transporter ATP-binding protein"/>
    <property type="match status" value="1"/>
</dbReference>
<dbReference type="PANTHER" id="PTHR45772:SF3">
    <property type="entry name" value="ABC TRANSPORTER ATP-BINDING PROTEIN"/>
    <property type="match status" value="1"/>
</dbReference>
<reference evidence="5 6" key="1">
    <citation type="submission" date="2016-10" db="EMBL/GenBank/DDBJ databases">
        <authorList>
            <person name="de Groot N.N."/>
        </authorList>
    </citation>
    <scope>NUCLEOTIDE SEQUENCE [LARGE SCALE GENOMIC DNA]</scope>
    <source>
        <strain evidence="5 6">DSM 25584</strain>
    </source>
</reference>
<dbReference type="GO" id="GO:0005524">
    <property type="term" value="F:ATP binding"/>
    <property type="evidence" value="ECO:0007669"/>
    <property type="project" value="UniProtKB-KW"/>
</dbReference>
<accession>A0A1G7Q227</accession>
<dbReference type="InterPro" id="IPR003593">
    <property type="entry name" value="AAA+_ATPase"/>
</dbReference>
<evidence type="ECO:0000313" key="5">
    <source>
        <dbReference type="EMBL" id="SDF92535.1"/>
    </source>
</evidence>
<evidence type="ECO:0000256" key="2">
    <source>
        <dbReference type="ARBA" id="ARBA00022741"/>
    </source>
</evidence>
<dbReference type="EMBL" id="FNCE01000003">
    <property type="protein sequence ID" value="SDF92535.1"/>
    <property type="molecule type" value="Genomic_DNA"/>
</dbReference>
<dbReference type="Pfam" id="PF12399">
    <property type="entry name" value="BCA_ABC_TP_C"/>
    <property type="match status" value="1"/>
</dbReference>
<dbReference type="InterPro" id="IPR032823">
    <property type="entry name" value="BCA_ABC_TP_C"/>
</dbReference>
<sequence>MAHADDPILRVEALAKHFGGVAAVDEVSAELWPGETVALIGPNGAGKTTFYNMVSGRMTPSAGRILFKGRDIAGMPPHRIARLGISRSFQITNVFGEMSVRENVQVALVSHRRKSLHLFRVLGWDRMLREEADTILGRLGLAEMAEARAETLSYGDKRLLELAIVLAIEPELVLLDEPTAGMTPEETRKVVALLNELRRDRPYTFFITEHDMSVVFGLADRVLVMHRGRLLSQGTPDQVSADPNVRAAYLGDAETK</sequence>
<dbReference type="PANTHER" id="PTHR45772">
    <property type="entry name" value="CONSERVED COMPONENT OF ABC TRANSPORTER FOR NATURAL AMINO ACIDS-RELATED"/>
    <property type="match status" value="1"/>
</dbReference>
<name>A0A1G7Q227_9PROT</name>
<dbReference type="GO" id="GO:0005886">
    <property type="term" value="C:plasma membrane"/>
    <property type="evidence" value="ECO:0007669"/>
    <property type="project" value="TreeGrafter"/>
</dbReference>
<evidence type="ECO:0000259" key="4">
    <source>
        <dbReference type="PROSITE" id="PS50893"/>
    </source>
</evidence>
<gene>
    <name evidence="5" type="ORF">SAMN05216241_103188</name>
</gene>
<dbReference type="InterPro" id="IPR003439">
    <property type="entry name" value="ABC_transporter-like_ATP-bd"/>
</dbReference>
<dbReference type="RefSeq" id="WP_090019401.1">
    <property type="nucleotide sequence ID" value="NZ_FNCE01000003.1"/>
</dbReference>
<dbReference type="OrthoDB" id="9779872at2"/>
<dbReference type="SMART" id="SM00382">
    <property type="entry name" value="AAA"/>
    <property type="match status" value="1"/>
</dbReference>